<reference evidence="3" key="1">
    <citation type="submission" date="2020-04" db="EMBL/GenBank/DDBJ databases">
        <authorList>
            <person name="Chiriac C."/>
            <person name="Salcher M."/>
            <person name="Ghai R."/>
            <person name="Kavagutti S V."/>
        </authorList>
    </citation>
    <scope>NUCLEOTIDE SEQUENCE</scope>
</reference>
<evidence type="ECO:0000313" key="2">
    <source>
        <dbReference type="EMBL" id="CAB4122019.1"/>
    </source>
</evidence>
<proteinExistence type="predicted"/>
<evidence type="ECO:0000313" key="3">
    <source>
        <dbReference type="EMBL" id="CAB4123694.1"/>
    </source>
</evidence>
<protein>
    <submittedName>
        <fullName evidence="3">Uncharacterized protein</fullName>
    </submittedName>
</protein>
<sequence length="70" mass="7978">MNENSEALNMAHTLSLGTPSPKKTENLIPCNFRLIHNKTLNTYRLQGAFKWEQGFAGGIEWKNLETLTEE</sequence>
<feature type="region of interest" description="Disordered" evidence="1">
    <location>
        <begin position="1"/>
        <end position="20"/>
    </location>
</feature>
<name>A0A6J5KMU7_9CAUD</name>
<dbReference type="EMBL" id="LR796176">
    <property type="protein sequence ID" value="CAB4123694.1"/>
    <property type="molecule type" value="Genomic_DNA"/>
</dbReference>
<dbReference type="EMBL" id="LR796152">
    <property type="protein sequence ID" value="CAB4122019.1"/>
    <property type="molecule type" value="Genomic_DNA"/>
</dbReference>
<gene>
    <name evidence="4" type="ORF">UFOVP220_27</name>
    <name evidence="2" type="ORF">UFOVP26_61</name>
    <name evidence="3" type="ORF">UFOVP44_36</name>
</gene>
<evidence type="ECO:0000256" key="1">
    <source>
        <dbReference type="SAM" id="MobiDB-lite"/>
    </source>
</evidence>
<dbReference type="EMBL" id="LR798268">
    <property type="protein sequence ID" value="CAB5219048.1"/>
    <property type="molecule type" value="Genomic_DNA"/>
</dbReference>
<evidence type="ECO:0000313" key="4">
    <source>
        <dbReference type="EMBL" id="CAB5219048.1"/>
    </source>
</evidence>
<organism evidence="3">
    <name type="scientific">uncultured Caudovirales phage</name>
    <dbReference type="NCBI Taxonomy" id="2100421"/>
    <lineage>
        <taxon>Viruses</taxon>
        <taxon>Duplodnaviria</taxon>
        <taxon>Heunggongvirae</taxon>
        <taxon>Uroviricota</taxon>
        <taxon>Caudoviricetes</taxon>
        <taxon>Peduoviridae</taxon>
        <taxon>Maltschvirus</taxon>
        <taxon>Maltschvirus maltsch</taxon>
    </lineage>
</organism>
<accession>A0A6J5KMU7</accession>